<gene>
    <name evidence="3" type="primary">LOC108619802</name>
</gene>
<feature type="region of interest" description="Disordered" evidence="1">
    <location>
        <begin position="52"/>
        <end position="106"/>
    </location>
</feature>
<reference evidence="2" key="2">
    <citation type="journal article" date="2016" name="G3 (Bethesda)">
        <title>Genome Evolution in Three Species of Cactophilic Drosophila.</title>
        <authorList>
            <person name="Sanchez-Flores A."/>
            <person name="Penazola F."/>
            <person name="Carpinteyro-Ponce J."/>
            <person name="Nazario-Yepiz N."/>
            <person name="Abreu-Goodger C."/>
            <person name="Machado C.A."/>
            <person name="Markow T.A."/>
        </authorList>
    </citation>
    <scope>NUCLEOTIDE SEQUENCE [LARGE SCALE GENOMIC DNA]</scope>
</reference>
<accession>A0ABM1PXX7</accession>
<reference evidence="2" key="1">
    <citation type="journal article" date="1997" name="Nucleic Acids Res.">
        <title>tRNAscan-SE: a program for improved detection of transfer RNA genes in genomic sequence.</title>
        <authorList>
            <person name="Lowe T.M."/>
            <person name="Eddy S.R."/>
        </authorList>
    </citation>
    <scope>NUCLEOTIDE SEQUENCE [LARGE SCALE GENOMIC DNA]</scope>
</reference>
<evidence type="ECO:0000313" key="3">
    <source>
        <dbReference type="RefSeq" id="XP_017872063.1"/>
    </source>
</evidence>
<keyword evidence="2" id="KW-1185">Reference proteome</keyword>
<evidence type="ECO:0000256" key="1">
    <source>
        <dbReference type="SAM" id="MobiDB-lite"/>
    </source>
</evidence>
<name>A0ABM1PXX7_DROAR</name>
<feature type="compositionally biased region" description="Pro residues" evidence="1">
    <location>
        <begin position="63"/>
        <end position="96"/>
    </location>
</feature>
<dbReference type="Proteomes" id="UP000694904">
    <property type="component" value="Chromosome X"/>
</dbReference>
<protein>
    <submittedName>
        <fullName evidence="3">Formin-binding protein 4-like</fullName>
    </submittedName>
</protein>
<dbReference type="GeneID" id="108619802"/>
<proteinExistence type="predicted"/>
<sequence>MDSLLDNMLRCLPISDELCENPYRMCDICYEDGPENCPYLAEYAVHPWCAETEDDPRSASLPLPLPLPPPPPPPPQQQPAPPPPPPPQPALPPPEPSASVTDEDIDEMEAAIAEYELVLLGTSGTSRDI</sequence>
<evidence type="ECO:0000313" key="2">
    <source>
        <dbReference type="Proteomes" id="UP000694904"/>
    </source>
</evidence>
<organism evidence="2 3">
    <name type="scientific">Drosophila arizonae</name>
    <name type="common">Fruit fly</name>
    <dbReference type="NCBI Taxonomy" id="7263"/>
    <lineage>
        <taxon>Eukaryota</taxon>
        <taxon>Metazoa</taxon>
        <taxon>Ecdysozoa</taxon>
        <taxon>Arthropoda</taxon>
        <taxon>Hexapoda</taxon>
        <taxon>Insecta</taxon>
        <taxon>Pterygota</taxon>
        <taxon>Neoptera</taxon>
        <taxon>Endopterygota</taxon>
        <taxon>Diptera</taxon>
        <taxon>Brachycera</taxon>
        <taxon>Muscomorpha</taxon>
        <taxon>Ephydroidea</taxon>
        <taxon>Drosophilidae</taxon>
        <taxon>Drosophila</taxon>
    </lineage>
</organism>
<reference evidence="3" key="3">
    <citation type="submission" date="2025-08" db="UniProtKB">
        <authorList>
            <consortium name="RefSeq"/>
        </authorList>
    </citation>
    <scope>IDENTIFICATION</scope>
    <source>
        <tissue evidence="3">Whole organism</tissue>
    </source>
</reference>
<dbReference type="RefSeq" id="XP_017872063.1">
    <property type="nucleotide sequence ID" value="XM_018016574.1"/>
</dbReference>